<dbReference type="PROSITE" id="PS00584">
    <property type="entry name" value="PFKB_KINASES_2"/>
    <property type="match status" value="1"/>
</dbReference>
<sequence length="306" mass="31805">MIIVAGEALIDLIPRQSGPAAALLPSRGGGPYNTAVALARLGSAAHFCSRISTDAFGDFLLDRLRAENVGLELVQRGPEPTGLAVATLDHANSAVYTFYLEGTADRLFTAPPGLPAAARALLAGACSLALEPGATAYESLIRDAAARGVFVALDPNIRPAVIPDPAAYRARLLGLLPHVDLVKLSQEDAEWLGGRPQDWLAAGPAAVVVTHGPDGLTAFTRDREPVHVRGTPVDVADTIGAGDTVYAALVHGLAERDLLTRDALSAIVPAEWHDLLVFAARAAAVTCSRPGAEPPSIAELRHPGGE</sequence>
<dbReference type="InterPro" id="IPR002173">
    <property type="entry name" value="Carboh/pur_kinase_PfkB_CS"/>
</dbReference>
<dbReference type="GO" id="GO:0008865">
    <property type="term" value="F:fructokinase activity"/>
    <property type="evidence" value="ECO:0007669"/>
    <property type="project" value="UniProtKB-EC"/>
</dbReference>
<evidence type="ECO:0000256" key="2">
    <source>
        <dbReference type="ARBA" id="ARBA00022679"/>
    </source>
</evidence>
<evidence type="ECO:0000256" key="4">
    <source>
        <dbReference type="ARBA" id="ARBA00022777"/>
    </source>
</evidence>
<dbReference type="PANTHER" id="PTHR43085:SF1">
    <property type="entry name" value="PSEUDOURIDINE KINASE-RELATED"/>
    <property type="match status" value="1"/>
</dbReference>
<keyword evidence="4" id="KW-0418">Kinase</keyword>
<reference evidence="7 8" key="1">
    <citation type="submission" date="2020-10" db="EMBL/GenBank/DDBJ databases">
        <title>Sequencing the genomes of 1000 actinobacteria strains.</title>
        <authorList>
            <person name="Klenk H.-P."/>
        </authorList>
    </citation>
    <scope>NUCLEOTIDE SEQUENCE [LARGE SCALE GENOMIC DNA]</scope>
    <source>
        <strain evidence="7 8">DSM 46744</strain>
    </source>
</reference>
<proteinExistence type="inferred from homology"/>
<dbReference type="InterPro" id="IPR050306">
    <property type="entry name" value="PfkB_Carbo_kinase"/>
</dbReference>
<evidence type="ECO:0000259" key="6">
    <source>
        <dbReference type="Pfam" id="PF00294"/>
    </source>
</evidence>
<comment type="similarity">
    <text evidence="1">Belongs to the carbohydrate kinase PfkB family.</text>
</comment>
<dbReference type="InterPro" id="IPR029056">
    <property type="entry name" value="Ribokinase-like"/>
</dbReference>
<organism evidence="7 8">
    <name type="scientific">Actinomadura algeriensis</name>
    <dbReference type="NCBI Taxonomy" id="1679523"/>
    <lineage>
        <taxon>Bacteria</taxon>
        <taxon>Bacillati</taxon>
        <taxon>Actinomycetota</taxon>
        <taxon>Actinomycetes</taxon>
        <taxon>Streptosporangiales</taxon>
        <taxon>Thermomonosporaceae</taxon>
        <taxon>Actinomadura</taxon>
    </lineage>
</organism>
<comment type="caution">
    <text evidence="7">The sequence shown here is derived from an EMBL/GenBank/DDBJ whole genome shotgun (WGS) entry which is preliminary data.</text>
</comment>
<keyword evidence="8" id="KW-1185">Reference proteome</keyword>
<gene>
    <name evidence="7" type="ORF">H4W34_006202</name>
</gene>
<evidence type="ECO:0000313" key="8">
    <source>
        <dbReference type="Proteomes" id="UP000627838"/>
    </source>
</evidence>
<dbReference type="Pfam" id="PF00294">
    <property type="entry name" value="PfkB"/>
    <property type="match status" value="1"/>
</dbReference>
<keyword evidence="5" id="KW-0067">ATP-binding</keyword>
<dbReference type="PANTHER" id="PTHR43085">
    <property type="entry name" value="HEXOKINASE FAMILY MEMBER"/>
    <property type="match status" value="1"/>
</dbReference>
<accession>A0ABR9K198</accession>
<dbReference type="Proteomes" id="UP000627838">
    <property type="component" value="Unassembled WGS sequence"/>
</dbReference>
<evidence type="ECO:0000256" key="3">
    <source>
        <dbReference type="ARBA" id="ARBA00022741"/>
    </source>
</evidence>
<evidence type="ECO:0000256" key="5">
    <source>
        <dbReference type="ARBA" id="ARBA00022840"/>
    </source>
</evidence>
<evidence type="ECO:0000313" key="7">
    <source>
        <dbReference type="EMBL" id="MBE1536369.1"/>
    </source>
</evidence>
<evidence type="ECO:0000256" key="1">
    <source>
        <dbReference type="ARBA" id="ARBA00010688"/>
    </source>
</evidence>
<protein>
    <submittedName>
        <fullName evidence="7">Fructokinase</fullName>
        <ecNumber evidence="7">2.7.1.4</ecNumber>
    </submittedName>
</protein>
<dbReference type="InterPro" id="IPR011611">
    <property type="entry name" value="PfkB_dom"/>
</dbReference>
<name>A0ABR9K198_9ACTN</name>
<dbReference type="CDD" id="cd01167">
    <property type="entry name" value="bac_FRK"/>
    <property type="match status" value="1"/>
</dbReference>
<dbReference type="SUPFAM" id="SSF53613">
    <property type="entry name" value="Ribokinase-like"/>
    <property type="match status" value="1"/>
</dbReference>
<dbReference type="EMBL" id="JADBDZ010000001">
    <property type="protein sequence ID" value="MBE1536369.1"/>
    <property type="molecule type" value="Genomic_DNA"/>
</dbReference>
<dbReference type="Gene3D" id="3.40.1190.20">
    <property type="match status" value="1"/>
</dbReference>
<dbReference type="RefSeq" id="WP_192762413.1">
    <property type="nucleotide sequence ID" value="NZ_JADBDZ010000001.1"/>
</dbReference>
<keyword evidence="3" id="KW-0547">Nucleotide-binding</keyword>
<dbReference type="EC" id="2.7.1.4" evidence="7"/>
<feature type="domain" description="Carbohydrate kinase PfkB" evidence="6">
    <location>
        <begin position="2"/>
        <end position="295"/>
    </location>
</feature>
<keyword evidence="2 7" id="KW-0808">Transferase</keyword>